<evidence type="ECO:0000313" key="2">
    <source>
        <dbReference type="EMBL" id="CAF9920327.1"/>
    </source>
</evidence>
<organism evidence="2 3">
    <name type="scientific">Gomphillus americanus</name>
    <dbReference type="NCBI Taxonomy" id="1940652"/>
    <lineage>
        <taxon>Eukaryota</taxon>
        <taxon>Fungi</taxon>
        <taxon>Dikarya</taxon>
        <taxon>Ascomycota</taxon>
        <taxon>Pezizomycotina</taxon>
        <taxon>Lecanoromycetes</taxon>
        <taxon>OSLEUM clade</taxon>
        <taxon>Ostropomycetidae</taxon>
        <taxon>Ostropales</taxon>
        <taxon>Graphidaceae</taxon>
        <taxon>Gomphilloideae</taxon>
        <taxon>Gomphillus</taxon>
    </lineage>
</organism>
<keyword evidence="1" id="KW-0732">Signal</keyword>
<dbReference type="AlphaFoldDB" id="A0A8H3FCV1"/>
<dbReference type="SUPFAM" id="SSF55920">
    <property type="entry name" value="Creatinase/aminopeptidase"/>
    <property type="match status" value="1"/>
</dbReference>
<comment type="caution">
    <text evidence="2">The sequence shown here is derived from an EMBL/GenBank/DDBJ whole genome shotgun (WGS) entry which is preliminary data.</text>
</comment>
<feature type="signal peptide" evidence="1">
    <location>
        <begin position="1"/>
        <end position="17"/>
    </location>
</feature>
<sequence>MRLVNLISCLLPLAVYAESLNPKYHGLPSLREQAAIQDSWRDERLANIPQLLRKHGVDSWLMSQREYAEDTAFWSLKTAIEFSARRRTVHLFFASAPEGMQTAYKFVDNTKAVFEDLKELLETHQPRSIALNVDADVAFAGGLHVGMYNELVDQLGPKWSNRFVEAPMVAIEYIATMPKAQLKWYKRLQETAWAMISEAFSEKVIEPGKTTTEDVEWWLRSKIQAMNYSTWFHPGVSILYTDIPFRPEPEPPAGRKVIEYHDILHVDFGVTALGLNTDTQHLAYVLGPNESRDEIPQGLKDGLRNVNQLQDIVRENMIVGTSGNDILKSIRAQMKQKDITGRIYCHPIGDWGHAAGTLIGMTNLQDGVPVLGDIRLLNQTYYSVELYAEYFVPEKNNTVKFYQEEDVYWVEDNHWDWVYGQQTEFLVVQTKDKTGIEDGLKTQL</sequence>
<protein>
    <recommendedName>
        <fullName evidence="4">Peptidase M24 domain-containing protein</fullName>
    </recommendedName>
</protein>
<gene>
    <name evidence="2" type="ORF">GOMPHAMPRED_002056</name>
</gene>
<keyword evidence="3" id="KW-1185">Reference proteome</keyword>
<feature type="chain" id="PRO_5034240047" description="Peptidase M24 domain-containing protein" evidence="1">
    <location>
        <begin position="18"/>
        <end position="444"/>
    </location>
</feature>
<proteinExistence type="predicted"/>
<reference evidence="2" key="1">
    <citation type="submission" date="2021-03" db="EMBL/GenBank/DDBJ databases">
        <authorList>
            <person name="Tagirdzhanova G."/>
        </authorList>
    </citation>
    <scope>NUCLEOTIDE SEQUENCE</scope>
</reference>
<dbReference type="Proteomes" id="UP000664169">
    <property type="component" value="Unassembled WGS sequence"/>
</dbReference>
<dbReference type="EMBL" id="CAJPDQ010000015">
    <property type="protein sequence ID" value="CAF9920327.1"/>
    <property type="molecule type" value="Genomic_DNA"/>
</dbReference>
<name>A0A8H3FCV1_9LECA</name>
<dbReference type="InterPro" id="IPR036005">
    <property type="entry name" value="Creatinase/aminopeptidase-like"/>
</dbReference>
<dbReference type="OrthoDB" id="3632757at2759"/>
<accession>A0A8H3FCV1</accession>
<dbReference type="Gene3D" id="3.90.230.10">
    <property type="entry name" value="Creatinase/methionine aminopeptidase superfamily"/>
    <property type="match status" value="1"/>
</dbReference>
<evidence type="ECO:0000256" key="1">
    <source>
        <dbReference type="SAM" id="SignalP"/>
    </source>
</evidence>
<evidence type="ECO:0008006" key="4">
    <source>
        <dbReference type="Google" id="ProtNLM"/>
    </source>
</evidence>
<evidence type="ECO:0000313" key="3">
    <source>
        <dbReference type="Proteomes" id="UP000664169"/>
    </source>
</evidence>